<dbReference type="EMBL" id="PJMW01000002">
    <property type="protein sequence ID" value="PKV77936.1"/>
    <property type="molecule type" value="Genomic_DNA"/>
</dbReference>
<organism evidence="2 3">
    <name type="scientific">Nocardia fluminea</name>
    <dbReference type="NCBI Taxonomy" id="134984"/>
    <lineage>
        <taxon>Bacteria</taxon>
        <taxon>Bacillati</taxon>
        <taxon>Actinomycetota</taxon>
        <taxon>Actinomycetes</taxon>
        <taxon>Mycobacteriales</taxon>
        <taxon>Nocardiaceae</taxon>
        <taxon>Nocardia</taxon>
    </lineage>
</organism>
<accession>A0A2N3V8J6</accession>
<evidence type="ECO:0000313" key="2">
    <source>
        <dbReference type="EMBL" id="PKV77936.1"/>
    </source>
</evidence>
<keyword evidence="1" id="KW-1133">Transmembrane helix</keyword>
<comment type="caution">
    <text evidence="2">The sequence shown here is derived from an EMBL/GenBank/DDBJ whole genome shotgun (WGS) entry which is preliminary data.</text>
</comment>
<evidence type="ECO:0000313" key="3">
    <source>
        <dbReference type="Proteomes" id="UP000233766"/>
    </source>
</evidence>
<keyword evidence="1" id="KW-0472">Membrane</keyword>
<sequence length="82" mass="8475">MHSRSVRSLSHARLGPVELITGGLLSTAAALAMAGPLIAALLIRHSGGGTEPVAPLILLSLAIVVAITAALTMFAIARRRRR</sequence>
<dbReference type="AlphaFoldDB" id="A0A2N3V8J6"/>
<keyword evidence="3" id="KW-1185">Reference proteome</keyword>
<keyword evidence="1" id="KW-0812">Transmembrane</keyword>
<gene>
    <name evidence="2" type="ORF">ATK86_2290</name>
</gene>
<feature type="transmembrane region" description="Helical" evidence="1">
    <location>
        <begin position="55"/>
        <end position="77"/>
    </location>
</feature>
<dbReference type="Proteomes" id="UP000233766">
    <property type="component" value="Unassembled WGS sequence"/>
</dbReference>
<proteinExistence type="predicted"/>
<name>A0A2N3V8J6_9NOCA</name>
<feature type="transmembrane region" description="Helical" evidence="1">
    <location>
        <begin position="20"/>
        <end position="43"/>
    </location>
</feature>
<reference evidence="2 3" key="1">
    <citation type="submission" date="2017-12" db="EMBL/GenBank/DDBJ databases">
        <title>Sequencing the genomes of 1000 Actinobacteria strains.</title>
        <authorList>
            <person name="Klenk H.-P."/>
        </authorList>
    </citation>
    <scope>NUCLEOTIDE SEQUENCE [LARGE SCALE GENOMIC DNA]</scope>
    <source>
        <strain evidence="2 3">DSM 44489</strain>
    </source>
</reference>
<evidence type="ECO:0000256" key="1">
    <source>
        <dbReference type="SAM" id="Phobius"/>
    </source>
</evidence>
<protein>
    <submittedName>
        <fullName evidence="2">Uncharacterized protein</fullName>
    </submittedName>
</protein>